<reference evidence="1" key="1">
    <citation type="thesis" date="2020" institute="ProQuest LLC" country="789 East Eisenhower Parkway, Ann Arbor, MI, USA">
        <title>Comparative Genomics and Chromosome Evolution.</title>
        <authorList>
            <person name="Mudd A.B."/>
        </authorList>
    </citation>
    <scope>NUCLEOTIDE SEQUENCE</scope>
    <source>
        <strain evidence="1">HN-11 Male</strain>
        <tissue evidence="1">Kidney and liver</tissue>
    </source>
</reference>
<organism evidence="1 2">
    <name type="scientific">Eleutherodactylus coqui</name>
    <name type="common">Puerto Rican coqui</name>
    <dbReference type="NCBI Taxonomy" id="57060"/>
    <lineage>
        <taxon>Eukaryota</taxon>
        <taxon>Metazoa</taxon>
        <taxon>Chordata</taxon>
        <taxon>Craniata</taxon>
        <taxon>Vertebrata</taxon>
        <taxon>Euteleostomi</taxon>
        <taxon>Amphibia</taxon>
        <taxon>Batrachia</taxon>
        <taxon>Anura</taxon>
        <taxon>Neobatrachia</taxon>
        <taxon>Hyloidea</taxon>
        <taxon>Eleutherodactylidae</taxon>
        <taxon>Eleutherodactylinae</taxon>
        <taxon>Eleutherodactylus</taxon>
        <taxon>Eleutherodactylus</taxon>
    </lineage>
</organism>
<dbReference type="Proteomes" id="UP000770717">
    <property type="component" value="Unassembled WGS sequence"/>
</dbReference>
<evidence type="ECO:0000313" key="1">
    <source>
        <dbReference type="EMBL" id="KAG9473290.1"/>
    </source>
</evidence>
<gene>
    <name evidence="1" type="ORF">GDO78_019501</name>
</gene>
<keyword evidence="2" id="KW-1185">Reference proteome</keyword>
<proteinExistence type="predicted"/>
<name>A0A8J6EQI5_ELECQ</name>
<dbReference type="AlphaFoldDB" id="A0A8J6EQI5"/>
<accession>A0A8J6EQI5</accession>
<comment type="caution">
    <text evidence="1">The sequence shown here is derived from an EMBL/GenBank/DDBJ whole genome shotgun (WGS) entry which is preliminary data.</text>
</comment>
<evidence type="ECO:0000313" key="2">
    <source>
        <dbReference type="Proteomes" id="UP000770717"/>
    </source>
</evidence>
<sequence>MRKNRGAQRNRSSFSGRNLEILADVPEPLLIESLLISLPSSFRSFRSSLQNRQCYPNGVRLACTLQERNVHSMGVMVGGNGLRSPQH</sequence>
<protein>
    <submittedName>
        <fullName evidence="1">Uncharacterized protein</fullName>
    </submittedName>
</protein>
<dbReference type="EMBL" id="WNTK01000017">
    <property type="protein sequence ID" value="KAG9473290.1"/>
    <property type="molecule type" value="Genomic_DNA"/>
</dbReference>